<comment type="caution">
    <text evidence="1">The sequence shown here is derived from an EMBL/GenBank/DDBJ whole genome shotgun (WGS) entry which is preliminary data.</text>
</comment>
<dbReference type="Proteomes" id="UP000827872">
    <property type="component" value="Linkage Group LG03"/>
</dbReference>
<evidence type="ECO:0000313" key="2">
    <source>
        <dbReference type="Proteomes" id="UP000827872"/>
    </source>
</evidence>
<proteinExistence type="predicted"/>
<dbReference type="EMBL" id="CM037616">
    <property type="protein sequence ID" value="KAH7992352.1"/>
    <property type="molecule type" value="Genomic_DNA"/>
</dbReference>
<name>A0ACB8EIA8_9SAUR</name>
<evidence type="ECO:0000313" key="1">
    <source>
        <dbReference type="EMBL" id="KAH7992352.1"/>
    </source>
</evidence>
<reference evidence="1" key="1">
    <citation type="submission" date="2021-08" db="EMBL/GenBank/DDBJ databases">
        <title>The first chromosome-level gecko genome reveals the dynamic sex chromosomes of Neotropical dwarf geckos (Sphaerodactylidae: Sphaerodactylus).</title>
        <authorList>
            <person name="Pinto B.J."/>
            <person name="Keating S.E."/>
            <person name="Gamble T."/>
        </authorList>
    </citation>
    <scope>NUCLEOTIDE SEQUENCE</scope>
    <source>
        <strain evidence="1">TG3544</strain>
    </source>
</reference>
<organism evidence="1 2">
    <name type="scientific">Sphaerodactylus townsendi</name>
    <dbReference type="NCBI Taxonomy" id="933632"/>
    <lineage>
        <taxon>Eukaryota</taxon>
        <taxon>Metazoa</taxon>
        <taxon>Chordata</taxon>
        <taxon>Craniata</taxon>
        <taxon>Vertebrata</taxon>
        <taxon>Euteleostomi</taxon>
        <taxon>Lepidosauria</taxon>
        <taxon>Squamata</taxon>
        <taxon>Bifurcata</taxon>
        <taxon>Gekkota</taxon>
        <taxon>Sphaerodactylidae</taxon>
        <taxon>Sphaerodactylus</taxon>
    </lineage>
</organism>
<protein>
    <submittedName>
        <fullName evidence="1">Uncharacterized protein</fullName>
    </submittedName>
</protein>
<keyword evidence="2" id="KW-1185">Reference proteome</keyword>
<gene>
    <name evidence="1" type="ORF">K3G42_021740</name>
</gene>
<accession>A0ACB8EIA8</accession>
<sequence>MAGEALAQEQLRARLLPPSTPPTDIQAASPGQTASHLVLVASAWHFTDQCWHNTGAKHQADAISASLRSRGQLIIQEKQFVGPSYLSSMCKENEPMWCFVGTGNTRVKCHKSL</sequence>